<feature type="transmembrane region" description="Helical" evidence="1">
    <location>
        <begin position="342"/>
        <end position="361"/>
    </location>
</feature>
<evidence type="ECO:0000313" key="3">
    <source>
        <dbReference type="Proteomes" id="UP000653797"/>
    </source>
</evidence>
<evidence type="ECO:0000313" key="2">
    <source>
        <dbReference type="EMBL" id="MBD2756611.1"/>
    </source>
</evidence>
<sequence length="371" mass="41618">MTPNNLTTNASPLVTNQPLPPDQISPKSVLLRVVQLKYIAQRNWKILLAMVILGGVIGFIYDLTHKKPPIYNASILFNLGGGSSGGGGGLGDLSQLAGAFGLGGGAPDANIFTGDNFLIYATSRPIVEKTLMQHDTINGKDTLLVNYYIRHSGIRDKEWEDDEKMRSFYFDRAKTPTEYTKQEQMAMAAIYGRITSEFSLKQPERKSSFIDISGFMEDEQLTATFIQKHLQTIEKDYQSKQTKKTREMYKMLQDRVDSLARKMTGTESALARYMDQNQQMVVAQGKIQESKLTRSSSYLQGLYYSALQSADNMRLSLIRETPLFTIIKPIYFPLSLEVKATVGMQAGIAISLVLAIVVIFLRETFRSIMQE</sequence>
<keyword evidence="3" id="KW-1185">Reference proteome</keyword>
<gene>
    <name evidence="2" type="ORF">IC230_27255</name>
</gene>
<organism evidence="2 3">
    <name type="scientific">Spirosoma validum</name>
    <dbReference type="NCBI Taxonomy" id="2771355"/>
    <lineage>
        <taxon>Bacteria</taxon>
        <taxon>Pseudomonadati</taxon>
        <taxon>Bacteroidota</taxon>
        <taxon>Cytophagia</taxon>
        <taxon>Cytophagales</taxon>
        <taxon>Cytophagaceae</taxon>
        <taxon>Spirosoma</taxon>
    </lineage>
</organism>
<protein>
    <recommendedName>
        <fullName evidence="4">Lipopolysaccharide biosynthesis protein</fullName>
    </recommendedName>
</protein>
<proteinExistence type="predicted"/>
<evidence type="ECO:0008006" key="4">
    <source>
        <dbReference type="Google" id="ProtNLM"/>
    </source>
</evidence>
<name>A0A927GG86_9BACT</name>
<accession>A0A927GG86</accession>
<dbReference type="InterPro" id="IPR050445">
    <property type="entry name" value="Bact_polysacc_biosynth/exp"/>
</dbReference>
<feature type="transmembrane region" description="Helical" evidence="1">
    <location>
        <begin position="46"/>
        <end position="64"/>
    </location>
</feature>
<dbReference type="RefSeq" id="WP_191042231.1">
    <property type="nucleotide sequence ID" value="NZ_JACXAA010000013.1"/>
</dbReference>
<evidence type="ECO:0000256" key="1">
    <source>
        <dbReference type="SAM" id="Phobius"/>
    </source>
</evidence>
<dbReference type="EMBL" id="JACXAA010000013">
    <property type="protein sequence ID" value="MBD2756611.1"/>
    <property type="molecule type" value="Genomic_DNA"/>
</dbReference>
<reference evidence="2" key="1">
    <citation type="submission" date="2020-09" db="EMBL/GenBank/DDBJ databases">
        <authorList>
            <person name="Kim M.K."/>
        </authorList>
    </citation>
    <scope>NUCLEOTIDE SEQUENCE</scope>
    <source>
        <strain evidence="2">BT704</strain>
    </source>
</reference>
<keyword evidence="1" id="KW-0812">Transmembrane</keyword>
<dbReference type="PANTHER" id="PTHR32309">
    <property type="entry name" value="TYROSINE-PROTEIN KINASE"/>
    <property type="match status" value="1"/>
</dbReference>
<dbReference type="Proteomes" id="UP000653797">
    <property type="component" value="Unassembled WGS sequence"/>
</dbReference>
<keyword evidence="1" id="KW-1133">Transmembrane helix</keyword>
<keyword evidence="1" id="KW-0472">Membrane</keyword>
<comment type="caution">
    <text evidence="2">The sequence shown here is derived from an EMBL/GenBank/DDBJ whole genome shotgun (WGS) entry which is preliminary data.</text>
</comment>
<dbReference type="PANTHER" id="PTHR32309:SF31">
    <property type="entry name" value="CAPSULAR EXOPOLYSACCHARIDE FAMILY"/>
    <property type="match status" value="1"/>
</dbReference>
<dbReference type="AlphaFoldDB" id="A0A927GG86"/>